<evidence type="ECO:0008006" key="4">
    <source>
        <dbReference type="Google" id="ProtNLM"/>
    </source>
</evidence>
<dbReference type="EMBL" id="JBHUFL010000002">
    <property type="protein sequence ID" value="MFD1834472.1"/>
    <property type="molecule type" value="Genomic_DNA"/>
</dbReference>
<keyword evidence="1" id="KW-0472">Membrane</keyword>
<keyword evidence="1" id="KW-1133">Transmembrane helix</keyword>
<proteinExistence type="predicted"/>
<dbReference type="Proteomes" id="UP001597280">
    <property type="component" value="Unassembled WGS sequence"/>
</dbReference>
<gene>
    <name evidence="2" type="ORF">ACFSDA_05200</name>
</gene>
<dbReference type="RefSeq" id="WP_343903778.1">
    <property type="nucleotide sequence ID" value="NZ_BAAAIS010000002.1"/>
</dbReference>
<keyword evidence="3" id="KW-1185">Reference proteome</keyword>
<organism evidence="2 3">
    <name type="scientific">Brachybacterium rhamnosum</name>
    <dbReference type="NCBI Taxonomy" id="173361"/>
    <lineage>
        <taxon>Bacteria</taxon>
        <taxon>Bacillati</taxon>
        <taxon>Actinomycetota</taxon>
        <taxon>Actinomycetes</taxon>
        <taxon>Micrococcales</taxon>
        <taxon>Dermabacteraceae</taxon>
        <taxon>Brachybacterium</taxon>
    </lineage>
</organism>
<sequence>MAQRIGTLRVRPRRRGRWLTIGVPVTSGLVLGIGSFLTLGVASLIGGGTLLAPLLAGLGIGVLVGGTLGLALRNRRAAPVRLQDSGVAMPEGTLPALEGIVRTTRRRRRDLQRVRRHVRDRTVRPVLRRAETLLLRIDALVASPALRTRRPWDDDVLLLEGMAERYVPDLVRAAEDNAGFLTAPGDGLRQTALANLRSIDAQLDALAMRLDEVEGRLVSGVTRELDVHAEFLRVRLAQGEPVRVSPPLR</sequence>
<evidence type="ECO:0000256" key="1">
    <source>
        <dbReference type="SAM" id="Phobius"/>
    </source>
</evidence>
<feature type="transmembrane region" description="Helical" evidence="1">
    <location>
        <begin position="21"/>
        <end position="45"/>
    </location>
</feature>
<reference evidence="3" key="1">
    <citation type="journal article" date="2019" name="Int. J. Syst. Evol. Microbiol.">
        <title>The Global Catalogue of Microorganisms (GCM) 10K type strain sequencing project: providing services to taxonomists for standard genome sequencing and annotation.</title>
        <authorList>
            <consortium name="The Broad Institute Genomics Platform"/>
            <consortium name="The Broad Institute Genome Sequencing Center for Infectious Disease"/>
            <person name="Wu L."/>
            <person name="Ma J."/>
        </authorList>
    </citation>
    <scope>NUCLEOTIDE SEQUENCE [LARGE SCALE GENOMIC DNA]</scope>
    <source>
        <strain evidence="3">JCM 11650</strain>
    </source>
</reference>
<feature type="transmembrane region" description="Helical" evidence="1">
    <location>
        <begin position="51"/>
        <end position="72"/>
    </location>
</feature>
<evidence type="ECO:0000313" key="3">
    <source>
        <dbReference type="Proteomes" id="UP001597280"/>
    </source>
</evidence>
<evidence type="ECO:0000313" key="2">
    <source>
        <dbReference type="EMBL" id="MFD1834472.1"/>
    </source>
</evidence>
<protein>
    <recommendedName>
        <fullName evidence="4">5-bromo-4-chloroindolyl phosphate hydrolysis protein</fullName>
    </recommendedName>
</protein>
<name>A0ABW4PWG3_9MICO</name>
<comment type="caution">
    <text evidence="2">The sequence shown here is derived from an EMBL/GenBank/DDBJ whole genome shotgun (WGS) entry which is preliminary data.</text>
</comment>
<accession>A0ABW4PWG3</accession>
<keyword evidence="1" id="KW-0812">Transmembrane</keyword>